<reference evidence="6" key="1">
    <citation type="submission" date="2021-02" db="EMBL/GenBank/DDBJ databases">
        <authorList>
            <person name="Nowell W R."/>
        </authorList>
    </citation>
    <scope>NUCLEOTIDE SEQUENCE</scope>
</reference>
<accession>A0A814KCI7</accession>
<evidence type="ECO:0000313" key="8">
    <source>
        <dbReference type="Proteomes" id="UP000663828"/>
    </source>
</evidence>
<evidence type="ECO:0000256" key="1">
    <source>
        <dbReference type="ARBA" id="ARBA00023016"/>
    </source>
</evidence>
<dbReference type="Proteomes" id="UP000663852">
    <property type="component" value="Unassembled WGS sequence"/>
</dbReference>
<dbReference type="EMBL" id="CAJNOR010000976">
    <property type="protein sequence ID" value="CAF1049065.1"/>
    <property type="molecule type" value="Genomic_DNA"/>
</dbReference>
<dbReference type="CDD" id="cd06526">
    <property type="entry name" value="metazoan_ACD"/>
    <property type="match status" value="2"/>
</dbReference>
<feature type="compositionally biased region" description="Polar residues" evidence="4">
    <location>
        <begin position="112"/>
        <end position="132"/>
    </location>
</feature>
<dbReference type="GO" id="GO:0009408">
    <property type="term" value="P:response to heat"/>
    <property type="evidence" value="ECO:0007669"/>
    <property type="project" value="TreeGrafter"/>
</dbReference>
<proteinExistence type="inferred from homology"/>
<protein>
    <recommendedName>
        <fullName evidence="5">SHSP domain-containing protein</fullName>
    </recommendedName>
</protein>
<sequence>MQNLSSASAETTRIEVDVSEFSRGEIAVKLRRDNTLLIHALHLDQFAADNFFRKELVKTFPLPAGADADKIRSVIRNTGVLTIDIPMLRDNDAIRRSHEELLKAIDQPTKATTNDYNRSASHADVTSSNYQSARARPSTVPKRTSSLGDIEYRQNAKYSTTPFNMADFLQSQFRPTFAPNGKKLILKVDTRGYEPDELSVRLLDNNLLVQGKKKHSPGSQKHESKQFSQSIRLPDGIDKYNVTSQVMDDGVLVINAPLFDSVVNR</sequence>
<evidence type="ECO:0000256" key="3">
    <source>
        <dbReference type="RuleBase" id="RU003616"/>
    </source>
</evidence>
<dbReference type="GO" id="GO:0042026">
    <property type="term" value="P:protein refolding"/>
    <property type="evidence" value="ECO:0007669"/>
    <property type="project" value="TreeGrafter"/>
</dbReference>
<dbReference type="SUPFAM" id="SSF49764">
    <property type="entry name" value="HSP20-like chaperones"/>
    <property type="match status" value="2"/>
</dbReference>
<dbReference type="InterPro" id="IPR001436">
    <property type="entry name" value="Alpha-crystallin/sHSP_animal"/>
</dbReference>
<feature type="region of interest" description="Disordered" evidence="4">
    <location>
        <begin position="112"/>
        <end position="148"/>
    </location>
</feature>
<keyword evidence="1" id="KW-0346">Stress response</keyword>
<dbReference type="OrthoDB" id="10060792at2759"/>
<feature type="region of interest" description="Disordered" evidence="4">
    <location>
        <begin position="211"/>
        <end position="230"/>
    </location>
</feature>
<keyword evidence="8" id="KW-1185">Reference proteome</keyword>
<feature type="domain" description="SHSP" evidence="5">
    <location>
        <begin position="1"/>
        <end position="104"/>
    </location>
</feature>
<dbReference type="PANTHER" id="PTHR45640">
    <property type="entry name" value="HEAT SHOCK PROTEIN HSP-12.2-RELATED"/>
    <property type="match status" value="1"/>
</dbReference>
<feature type="domain" description="SHSP" evidence="5">
    <location>
        <begin position="164"/>
        <end position="265"/>
    </location>
</feature>
<dbReference type="PANTHER" id="PTHR45640:SF13">
    <property type="entry name" value="HEAT SHOCK PROTEIN 22-RELATED"/>
    <property type="match status" value="1"/>
</dbReference>
<dbReference type="Gene3D" id="2.60.40.790">
    <property type="match status" value="2"/>
</dbReference>
<evidence type="ECO:0000313" key="6">
    <source>
        <dbReference type="EMBL" id="CAF1049065.1"/>
    </source>
</evidence>
<dbReference type="InterPro" id="IPR002068">
    <property type="entry name" value="A-crystallin/Hsp20_dom"/>
</dbReference>
<dbReference type="GO" id="GO:0005634">
    <property type="term" value="C:nucleus"/>
    <property type="evidence" value="ECO:0007669"/>
    <property type="project" value="TreeGrafter"/>
</dbReference>
<dbReference type="InterPro" id="IPR008978">
    <property type="entry name" value="HSP20-like_chaperone"/>
</dbReference>
<evidence type="ECO:0000259" key="5">
    <source>
        <dbReference type="PROSITE" id="PS01031"/>
    </source>
</evidence>
<organism evidence="6 8">
    <name type="scientific">Adineta ricciae</name>
    <name type="common">Rotifer</name>
    <dbReference type="NCBI Taxonomy" id="249248"/>
    <lineage>
        <taxon>Eukaryota</taxon>
        <taxon>Metazoa</taxon>
        <taxon>Spiralia</taxon>
        <taxon>Gnathifera</taxon>
        <taxon>Rotifera</taxon>
        <taxon>Eurotatoria</taxon>
        <taxon>Bdelloidea</taxon>
        <taxon>Adinetida</taxon>
        <taxon>Adinetidae</taxon>
        <taxon>Adineta</taxon>
    </lineage>
</organism>
<comment type="similarity">
    <text evidence="2 3">Belongs to the small heat shock protein (HSP20) family.</text>
</comment>
<dbReference type="GO" id="GO:0005737">
    <property type="term" value="C:cytoplasm"/>
    <property type="evidence" value="ECO:0007669"/>
    <property type="project" value="TreeGrafter"/>
</dbReference>
<evidence type="ECO:0000256" key="4">
    <source>
        <dbReference type="SAM" id="MobiDB-lite"/>
    </source>
</evidence>
<evidence type="ECO:0000313" key="7">
    <source>
        <dbReference type="EMBL" id="CAF1203846.1"/>
    </source>
</evidence>
<dbReference type="GO" id="GO:0051082">
    <property type="term" value="F:unfolded protein binding"/>
    <property type="evidence" value="ECO:0007669"/>
    <property type="project" value="TreeGrafter"/>
</dbReference>
<gene>
    <name evidence="7" type="ORF">EDS130_LOCUS25521</name>
    <name evidence="6" type="ORF">XAT740_LOCUS15670</name>
</gene>
<evidence type="ECO:0000256" key="2">
    <source>
        <dbReference type="PROSITE-ProRule" id="PRU00285"/>
    </source>
</evidence>
<dbReference type="PROSITE" id="PS01031">
    <property type="entry name" value="SHSP"/>
    <property type="match status" value="2"/>
</dbReference>
<name>A0A814KCI7_ADIRI</name>
<dbReference type="Proteomes" id="UP000663828">
    <property type="component" value="Unassembled WGS sequence"/>
</dbReference>
<comment type="caution">
    <text evidence="6">The sequence shown here is derived from an EMBL/GenBank/DDBJ whole genome shotgun (WGS) entry which is preliminary data.</text>
</comment>
<dbReference type="EMBL" id="CAJNOJ010000150">
    <property type="protein sequence ID" value="CAF1203846.1"/>
    <property type="molecule type" value="Genomic_DNA"/>
</dbReference>
<dbReference type="Pfam" id="PF00011">
    <property type="entry name" value="HSP20"/>
    <property type="match status" value="2"/>
</dbReference>
<dbReference type="AlphaFoldDB" id="A0A814KCI7"/>